<feature type="domain" description="PPC" evidence="1">
    <location>
        <begin position="9"/>
        <end position="146"/>
    </location>
</feature>
<dbReference type="SUPFAM" id="SSF117856">
    <property type="entry name" value="AF0104/ALDC/Ptd012-like"/>
    <property type="match status" value="1"/>
</dbReference>
<dbReference type="PROSITE" id="PS51742">
    <property type="entry name" value="PPC"/>
    <property type="match status" value="1"/>
</dbReference>
<dbReference type="Proteomes" id="UP000237682">
    <property type="component" value="Unassembled WGS sequence"/>
</dbReference>
<dbReference type="Gene3D" id="3.30.1330.80">
    <property type="entry name" value="Hypothetical protein, similar to alpha- acetolactate decarboxylase, domain 2"/>
    <property type="match status" value="1"/>
</dbReference>
<dbReference type="PANTHER" id="PTHR34988:SF1">
    <property type="entry name" value="DNA-BINDING PROTEIN"/>
    <property type="match status" value="1"/>
</dbReference>
<dbReference type="GO" id="GO:0003677">
    <property type="term" value="F:DNA binding"/>
    <property type="evidence" value="ECO:0007669"/>
    <property type="project" value="UniProtKB-KW"/>
</dbReference>
<dbReference type="Pfam" id="PF03479">
    <property type="entry name" value="PCC"/>
    <property type="match status" value="1"/>
</dbReference>
<dbReference type="EMBL" id="PUEJ01000017">
    <property type="protein sequence ID" value="PRH84002.1"/>
    <property type="molecule type" value="Genomic_DNA"/>
</dbReference>
<organism evidence="2 3">
    <name type="scientific">Labrys okinawensis</name>
    <dbReference type="NCBI Taxonomy" id="346911"/>
    <lineage>
        <taxon>Bacteria</taxon>
        <taxon>Pseudomonadati</taxon>
        <taxon>Pseudomonadota</taxon>
        <taxon>Alphaproteobacteria</taxon>
        <taxon>Hyphomicrobiales</taxon>
        <taxon>Xanthobacteraceae</taxon>
        <taxon>Labrys</taxon>
    </lineage>
</organism>
<evidence type="ECO:0000313" key="3">
    <source>
        <dbReference type="Proteomes" id="UP000237682"/>
    </source>
</evidence>
<name>A0A2S9Q3S1_9HYPH</name>
<dbReference type="InterPro" id="IPR025707">
    <property type="entry name" value="DNA_bp_PD1"/>
</dbReference>
<dbReference type="InterPro" id="IPR005175">
    <property type="entry name" value="PPC_dom"/>
</dbReference>
<gene>
    <name evidence="2" type="ORF">C5L14_29520</name>
</gene>
<protein>
    <submittedName>
        <fullName evidence="2">DNA-binding protein</fullName>
    </submittedName>
</protein>
<reference evidence="2 3" key="1">
    <citation type="submission" date="2018-02" db="EMBL/GenBank/DDBJ databases">
        <title>Whole genome sequencing of endophytic bacterium.</title>
        <authorList>
            <person name="Eedara R."/>
            <person name="Podile A.R."/>
        </authorList>
    </citation>
    <scope>NUCLEOTIDE SEQUENCE [LARGE SCALE GENOMIC DNA]</scope>
    <source>
        <strain evidence="2 3">RP1T</strain>
    </source>
</reference>
<comment type="caution">
    <text evidence="2">The sequence shown here is derived from an EMBL/GenBank/DDBJ whole genome shotgun (WGS) entry which is preliminary data.</text>
</comment>
<keyword evidence="3" id="KW-1185">Reference proteome</keyword>
<dbReference type="AlphaFoldDB" id="A0A2S9Q3S1"/>
<proteinExistence type="predicted"/>
<evidence type="ECO:0000259" key="1">
    <source>
        <dbReference type="PROSITE" id="PS51742"/>
    </source>
</evidence>
<dbReference type="RefSeq" id="WP_105865638.1">
    <property type="nucleotide sequence ID" value="NZ_PUEJ01000017.1"/>
</dbReference>
<keyword evidence="2" id="KW-0238">DNA-binding</keyword>
<evidence type="ECO:0000313" key="2">
    <source>
        <dbReference type="EMBL" id="PRH84002.1"/>
    </source>
</evidence>
<dbReference type="CDD" id="cd11378">
    <property type="entry name" value="DUF296"/>
    <property type="match status" value="1"/>
</dbReference>
<dbReference type="PANTHER" id="PTHR34988">
    <property type="entry name" value="PROTEIN, PUTATIVE-RELATED"/>
    <property type="match status" value="1"/>
</dbReference>
<dbReference type="PIRSF" id="PIRSF016702">
    <property type="entry name" value="DNA_bp_PD1"/>
    <property type="match status" value="1"/>
</dbReference>
<sequence>MKSKKLSKSASETTFVLVLDDGEEAFAAITEFVRRENVASASLTAIGAFSRATVGWFDFASHSYRKIAIDQQCEVLSILGDVAEGDDDKPSVHIHAVLGLSDGTTRGGHFLDGIVHPTLEVILVETPVDLRRRKRADLGIALIDLSD</sequence>
<accession>A0A2S9Q3S1</accession>
<dbReference type="OrthoDB" id="9798999at2"/>